<dbReference type="Proteomes" id="UP001214576">
    <property type="component" value="Unassembled WGS sequence"/>
</dbReference>
<dbReference type="AlphaFoldDB" id="A0AAD4U9H5"/>
<accession>A0AAD4U9H5</accession>
<gene>
    <name evidence="1" type="ORF">MG293_007886</name>
</gene>
<evidence type="ECO:0000313" key="1">
    <source>
        <dbReference type="EMBL" id="KAI4542507.1"/>
    </source>
</evidence>
<proteinExistence type="predicted"/>
<name>A0AAD4U9H5_OVIAM</name>
<reference evidence="1" key="1">
    <citation type="submission" date="2022-03" db="EMBL/GenBank/DDBJ databases">
        <title>Genomic analyses of argali, domestic sheep and their hybrids provide insights into chromosomal evolution, heterosis and genetic basis of agronomic traits.</title>
        <authorList>
            <person name="Li M."/>
        </authorList>
    </citation>
    <scope>NUCLEOTIDE SEQUENCE</scope>
    <source>
        <strain evidence="1">CAU-MHL-2022a</strain>
        <tissue evidence="1">Skin</tissue>
    </source>
</reference>
<evidence type="ECO:0000313" key="2">
    <source>
        <dbReference type="Proteomes" id="UP001214576"/>
    </source>
</evidence>
<organism evidence="1 2">
    <name type="scientific">Ovis ammon polii</name>
    <dbReference type="NCBI Taxonomy" id="230172"/>
    <lineage>
        <taxon>Eukaryota</taxon>
        <taxon>Metazoa</taxon>
        <taxon>Chordata</taxon>
        <taxon>Craniata</taxon>
        <taxon>Vertebrata</taxon>
        <taxon>Euteleostomi</taxon>
        <taxon>Mammalia</taxon>
        <taxon>Eutheria</taxon>
        <taxon>Laurasiatheria</taxon>
        <taxon>Artiodactyla</taxon>
        <taxon>Ruminantia</taxon>
        <taxon>Pecora</taxon>
        <taxon>Bovidae</taxon>
        <taxon>Caprinae</taxon>
        <taxon>Ovis</taxon>
    </lineage>
</organism>
<dbReference type="EMBL" id="JAKZEL010000007">
    <property type="protein sequence ID" value="KAI4542507.1"/>
    <property type="molecule type" value="Genomic_DNA"/>
</dbReference>
<comment type="caution">
    <text evidence="1">The sequence shown here is derived from an EMBL/GenBank/DDBJ whole genome shotgun (WGS) entry which is preliminary data.</text>
</comment>
<keyword evidence="2" id="KW-1185">Reference proteome</keyword>
<sequence length="206" mass="23232">MMEGNLTSYVGTVSETALESCRKGDTKRFNGKQQTESIWTIGELSDRKAGDILCSSKEKKQEYKLFEGGNHVFNIVALVPDGKAVRIGTPPLPQGQHLRLEEAHEIIVANPFIVHFWKGYGDLSKVHNVRVRGLDLQFLTLELGKEVEDDTADIRLFLILEQIAKIRYQGSEQNKKAVDFCLHPVKSESLITALEDTKILETHVER</sequence>
<protein>
    <submittedName>
        <fullName evidence="1">Uncharacterized protein</fullName>
    </submittedName>
</protein>